<accession>A0ABP7U3C1</accession>
<comment type="caution">
    <text evidence="2">The sequence shown here is derived from an EMBL/GenBank/DDBJ whole genome shotgun (WGS) entry which is preliminary data.</text>
</comment>
<dbReference type="EMBL" id="BAABBR010000001">
    <property type="protein sequence ID" value="GAA4035170.1"/>
    <property type="molecule type" value="Genomic_DNA"/>
</dbReference>
<gene>
    <name evidence="2" type="ORF">GCM10022281_14360</name>
</gene>
<feature type="chain" id="PRO_5046772736" description="Entericidin EcnA/B family protein" evidence="1">
    <location>
        <begin position="19"/>
        <end position="45"/>
    </location>
</feature>
<evidence type="ECO:0000313" key="2">
    <source>
        <dbReference type="EMBL" id="GAA4035170.1"/>
    </source>
</evidence>
<proteinExistence type="predicted"/>
<name>A0ABP7U3C1_9SPHN</name>
<dbReference type="PROSITE" id="PS51257">
    <property type="entry name" value="PROKAR_LIPOPROTEIN"/>
    <property type="match status" value="1"/>
</dbReference>
<sequence>MRKFVTLVLIGGSLAMTACNTVRGVATDVNSAANCTENTMKGGRC</sequence>
<evidence type="ECO:0000256" key="1">
    <source>
        <dbReference type="SAM" id="SignalP"/>
    </source>
</evidence>
<dbReference type="Proteomes" id="UP001424459">
    <property type="component" value="Unassembled WGS sequence"/>
</dbReference>
<keyword evidence="1" id="KW-0732">Signal</keyword>
<feature type="signal peptide" evidence="1">
    <location>
        <begin position="1"/>
        <end position="18"/>
    </location>
</feature>
<protein>
    <recommendedName>
        <fullName evidence="4">Entericidin EcnA/B family protein</fullName>
    </recommendedName>
</protein>
<evidence type="ECO:0000313" key="3">
    <source>
        <dbReference type="Proteomes" id="UP001424459"/>
    </source>
</evidence>
<reference evidence="3" key="1">
    <citation type="journal article" date="2019" name="Int. J. Syst. Evol. Microbiol.">
        <title>The Global Catalogue of Microorganisms (GCM) 10K type strain sequencing project: providing services to taxonomists for standard genome sequencing and annotation.</title>
        <authorList>
            <consortium name="The Broad Institute Genomics Platform"/>
            <consortium name="The Broad Institute Genome Sequencing Center for Infectious Disease"/>
            <person name="Wu L."/>
            <person name="Ma J."/>
        </authorList>
    </citation>
    <scope>NUCLEOTIDE SEQUENCE [LARGE SCALE GENOMIC DNA]</scope>
    <source>
        <strain evidence="3">JCM 17564</strain>
    </source>
</reference>
<keyword evidence="3" id="KW-1185">Reference proteome</keyword>
<dbReference type="RefSeq" id="WP_344696353.1">
    <property type="nucleotide sequence ID" value="NZ_BAABBR010000001.1"/>
</dbReference>
<organism evidence="2 3">
    <name type="scientific">Sphingomonas rosea</name>
    <dbReference type="NCBI Taxonomy" id="335605"/>
    <lineage>
        <taxon>Bacteria</taxon>
        <taxon>Pseudomonadati</taxon>
        <taxon>Pseudomonadota</taxon>
        <taxon>Alphaproteobacteria</taxon>
        <taxon>Sphingomonadales</taxon>
        <taxon>Sphingomonadaceae</taxon>
        <taxon>Sphingomonas</taxon>
    </lineage>
</organism>
<evidence type="ECO:0008006" key="4">
    <source>
        <dbReference type="Google" id="ProtNLM"/>
    </source>
</evidence>